<evidence type="ECO:0000259" key="3">
    <source>
        <dbReference type="SMART" id="SM00852"/>
    </source>
</evidence>
<organism evidence="4">
    <name type="scientific">marine metagenome</name>
    <dbReference type="NCBI Taxonomy" id="408172"/>
    <lineage>
        <taxon>unclassified sequences</taxon>
        <taxon>metagenomes</taxon>
        <taxon>ecological metagenomes</taxon>
    </lineage>
</organism>
<comment type="pathway">
    <text evidence="1">Cofactor biosynthesis; molybdopterin biosynthesis.</text>
</comment>
<name>A0A381SD97_9ZZZZ</name>
<evidence type="ECO:0000256" key="1">
    <source>
        <dbReference type="ARBA" id="ARBA00005046"/>
    </source>
</evidence>
<dbReference type="CDD" id="cd00886">
    <property type="entry name" value="MogA_MoaB"/>
    <property type="match status" value="1"/>
</dbReference>
<dbReference type="PANTHER" id="PTHR43764:SF1">
    <property type="entry name" value="MOLYBDOPTERIN MOLYBDOTRANSFERASE"/>
    <property type="match status" value="1"/>
</dbReference>
<dbReference type="AlphaFoldDB" id="A0A381SD97"/>
<dbReference type="InterPro" id="IPR008284">
    <property type="entry name" value="MoCF_biosynth_CS"/>
</dbReference>
<gene>
    <name evidence="4" type="ORF">METZ01_LOCUS54318</name>
</gene>
<keyword evidence="2" id="KW-0501">Molybdenum cofactor biosynthesis</keyword>
<dbReference type="InterPro" id="IPR001453">
    <property type="entry name" value="MoaB/Mog_dom"/>
</dbReference>
<dbReference type="Gene3D" id="3.40.980.10">
    <property type="entry name" value="MoaB/Mog-like domain"/>
    <property type="match status" value="1"/>
</dbReference>
<feature type="domain" description="MoaB/Mog" evidence="3">
    <location>
        <begin position="15"/>
        <end position="154"/>
    </location>
</feature>
<dbReference type="SMART" id="SM00852">
    <property type="entry name" value="MoCF_biosynth"/>
    <property type="match status" value="1"/>
</dbReference>
<evidence type="ECO:0000313" key="4">
    <source>
        <dbReference type="EMBL" id="SVA01464.1"/>
    </source>
</evidence>
<dbReference type="InterPro" id="IPR036425">
    <property type="entry name" value="MoaB/Mog-like_dom_sf"/>
</dbReference>
<dbReference type="InterPro" id="IPR051920">
    <property type="entry name" value="MPT_Adenylyltrnsfr/MoaC-Rel"/>
</dbReference>
<dbReference type="NCBIfam" id="TIGR00177">
    <property type="entry name" value="molyb_syn"/>
    <property type="match status" value="1"/>
</dbReference>
<dbReference type="SUPFAM" id="SSF53218">
    <property type="entry name" value="Molybdenum cofactor biosynthesis proteins"/>
    <property type="match status" value="1"/>
</dbReference>
<dbReference type="PANTHER" id="PTHR43764">
    <property type="entry name" value="MOLYBDENUM COFACTOR BIOSYNTHESIS"/>
    <property type="match status" value="1"/>
</dbReference>
<proteinExistence type="predicted"/>
<protein>
    <recommendedName>
        <fullName evidence="3">MoaB/Mog domain-containing protein</fullName>
    </recommendedName>
</protein>
<accession>A0A381SD97</accession>
<reference evidence="4" key="1">
    <citation type="submission" date="2018-05" db="EMBL/GenBank/DDBJ databases">
        <authorList>
            <person name="Lanie J.A."/>
            <person name="Ng W.-L."/>
            <person name="Kazmierczak K.M."/>
            <person name="Andrzejewski T.M."/>
            <person name="Davidsen T.M."/>
            <person name="Wayne K.J."/>
            <person name="Tettelin H."/>
            <person name="Glass J.I."/>
            <person name="Rusch D."/>
            <person name="Podicherti R."/>
            <person name="Tsui H.-C.T."/>
            <person name="Winkler M.E."/>
        </authorList>
    </citation>
    <scope>NUCLEOTIDE SEQUENCE</scope>
</reference>
<dbReference type="GO" id="GO:0006777">
    <property type="term" value="P:Mo-molybdopterin cofactor biosynthetic process"/>
    <property type="evidence" value="ECO:0007669"/>
    <property type="project" value="UniProtKB-KW"/>
</dbReference>
<dbReference type="PROSITE" id="PS01078">
    <property type="entry name" value="MOCF_BIOSYNTHESIS_1"/>
    <property type="match status" value="1"/>
</dbReference>
<sequence>MNGTGDVEPPILAAKVLTVSDGVAHGTRDDRSGDALVERMVAEGWTVVERAVTPDGSEEVASLLLGLAEGFHGLVVTTGGTGFGPRDYTPEATRSVIDREAPGLAEAMRLANPLGRLSRGVAGTIGCALVLNTPGSSKGCIECLEAVIDVVPHAVRLLVDNADPHPSGEGPGGSTTRG</sequence>
<dbReference type="Pfam" id="PF00994">
    <property type="entry name" value="MoCF_biosynth"/>
    <property type="match status" value="1"/>
</dbReference>
<evidence type="ECO:0000256" key="2">
    <source>
        <dbReference type="ARBA" id="ARBA00023150"/>
    </source>
</evidence>
<dbReference type="EMBL" id="UINC01002906">
    <property type="protein sequence ID" value="SVA01464.1"/>
    <property type="molecule type" value="Genomic_DNA"/>
</dbReference>